<dbReference type="PANTHER" id="PTHR28583:SF4">
    <property type="entry name" value="N-ACYLETHANOLAMINE-HYDROLYZING ACID AMIDASE"/>
    <property type="match status" value="1"/>
</dbReference>
<evidence type="ECO:0000256" key="1">
    <source>
        <dbReference type="SAM" id="MobiDB-lite"/>
    </source>
</evidence>
<dbReference type="GO" id="GO:0016810">
    <property type="term" value="F:hydrolase activity, acting on carbon-nitrogen (but not peptide) bonds"/>
    <property type="evidence" value="ECO:0007669"/>
    <property type="project" value="TreeGrafter"/>
</dbReference>
<dbReference type="EMBL" id="KJ868231">
    <property type="protein sequence ID" value="AID57157.1"/>
    <property type="molecule type" value="mRNA"/>
</dbReference>
<evidence type="ECO:0000313" key="3">
    <source>
        <dbReference type="EMBL" id="AID57157.1"/>
    </source>
</evidence>
<feature type="compositionally biased region" description="Pro residues" evidence="1">
    <location>
        <begin position="448"/>
        <end position="469"/>
    </location>
</feature>
<accession>A0A068F0S6</accession>
<evidence type="ECO:0000256" key="2">
    <source>
        <dbReference type="SAM" id="Phobius"/>
    </source>
</evidence>
<feature type="transmembrane region" description="Helical" evidence="2">
    <location>
        <begin position="12"/>
        <end position="32"/>
    </location>
</feature>
<reference evidence="3" key="1">
    <citation type="journal article" date="2014" name="BMC Genomics">
        <title>Improving transcriptome construction in non-model organisms: integrating manual and automated gene definition in Emiliania huxleyi.</title>
        <authorList>
            <person name="Feldmesser E."/>
            <person name="Rosenwasser S."/>
            <person name="Vardi A."/>
            <person name="Ben-Dor S."/>
        </authorList>
    </citation>
    <scope>NUCLEOTIDE SEQUENCE</scope>
</reference>
<keyword evidence="2" id="KW-0812">Transmembrane</keyword>
<dbReference type="PANTHER" id="PTHR28583">
    <property type="entry name" value="ACID AMIDASE"/>
    <property type="match status" value="1"/>
</dbReference>
<protein>
    <submittedName>
        <fullName evidence="3">Ceramidase 2</fullName>
    </submittedName>
</protein>
<feature type="region of interest" description="Disordered" evidence="1">
    <location>
        <begin position="444"/>
        <end position="471"/>
    </location>
</feature>
<name>A0A068F0S6_EMIHU</name>
<proteinExistence type="evidence at transcript level"/>
<sequence length="544" mass="58081">MTIPPLADAARLAAAVTAAAGALGAAALLLYLPRDDLAREGDESLDALCPRPPPAETDCSWPSKEGCSHFRPLRLTVSLDLPPEQRWRAIAGEPGFAKVLHGVIVRLYSRFVQRRLMQTPVGWLYAGLIRPCSLWTLPPVGRAAQLVCRKLLEKHGGAEAVAETLFGAEYAAEMRGLCAASGLDLGDVIVCNAVFEAAAACTSAVATLPDGTIVHGRNLDYPEVYMRAAVCAVRFVRRGEEGREATAYDATVLLPCVGAWDGVRPRAFSLSLNTRHKSVHQQPVGEEACTYSSFDGGPLRTLRRNWRCFLAGEWGGSPFFSAARRALPLPLLMRAALEHRLTFGAALRFLATEPQGGLSYITIGGTRRGEGAVITRARRTAADVRTLFDYSGAGDEEGGGEKGASRWALVQTNHDHWLVDPPPFNDGAGCDGNRREAALAKLGTAPPNVCPTPPSPPPLSPSSPSPPLVRSPEGMKFSASLMWELLGACPNLREDGSSVWSCVGEAARGTWELRFSTGLHDEAEPCPYWISGGGGAGKVPTSGR</sequence>
<reference evidence="3" key="2">
    <citation type="journal article" date="2014" name="Plant Cell">
        <title>Rewiring Host Lipid Metabolism by Large Viruses Determines the Fate of Emiliania huxleyi, a Bloom-Forming Alga in the Ocean.</title>
        <authorList>
            <person name="Rosenwasser S."/>
            <person name="Mausz M.A."/>
            <person name="Schatz D."/>
            <person name="Sheyn U."/>
            <person name="Malitsky S."/>
            <person name="Aharoni A."/>
            <person name="Weinstock E."/>
            <person name="Tzfadia O."/>
            <person name="Ben-Dor S."/>
            <person name="Feldmesser E."/>
            <person name="Pohnert G."/>
            <person name="Vardi A."/>
        </authorList>
    </citation>
    <scope>NUCLEOTIDE SEQUENCE</scope>
</reference>
<organism evidence="3">
    <name type="scientific">Emiliania huxleyi</name>
    <name type="common">Coccolithophore</name>
    <name type="synonym">Pontosphaera huxleyi</name>
    <dbReference type="NCBI Taxonomy" id="2903"/>
    <lineage>
        <taxon>Eukaryota</taxon>
        <taxon>Haptista</taxon>
        <taxon>Haptophyta</taxon>
        <taxon>Prymnesiophyceae</taxon>
        <taxon>Isochrysidales</taxon>
        <taxon>Noelaerhabdaceae</taxon>
        <taxon>Emiliania</taxon>
    </lineage>
</organism>
<keyword evidence="2" id="KW-0472">Membrane</keyword>
<dbReference type="AlphaFoldDB" id="A0A068F0S6"/>
<dbReference type="Gene3D" id="3.60.60.10">
    <property type="entry name" value="Penicillin V Acylase, Chain A"/>
    <property type="match status" value="1"/>
</dbReference>
<keyword evidence="2" id="KW-1133">Transmembrane helix</keyword>